<accession>A0ABR2VXJ0</accession>
<dbReference type="PANTHER" id="PTHR11929">
    <property type="entry name" value="ALPHA- 1,3 -FUCOSYLTRANSFERASE"/>
    <property type="match status" value="1"/>
</dbReference>
<comment type="pathway">
    <text evidence="2">Protein modification; protein glycosylation.</text>
</comment>
<dbReference type="Proteomes" id="UP001479436">
    <property type="component" value="Unassembled WGS sequence"/>
</dbReference>
<keyword evidence="6 11" id="KW-0812">Transmembrane</keyword>
<evidence type="ECO:0000259" key="12">
    <source>
        <dbReference type="Pfam" id="PF00852"/>
    </source>
</evidence>
<evidence type="ECO:0000256" key="6">
    <source>
        <dbReference type="ARBA" id="ARBA00022692"/>
    </source>
</evidence>
<feature type="transmembrane region" description="Helical" evidence="11">
    <location>
        <begin position="363"/>
        <end position="383"/>
    </location>
</feature>
<dbReference type="SUPFAM" id="SSF53756">
    <property type="entry name" value="UDP-Glycosyltransferase/glycogen phosphorylase"/>
    <property type="match status" value="1"/>
</dbReference>
<name>A0ABR2VXJ0_9FUNG</name>
<keyword evidence="15" id="KW-1185">Reference proteome</keyword>
<sequence length="411" mass="48175">MMENYKILYWTKFFGEPLLEGQNVDYCGYPYTCTFTYNREEISNSSLLIFHAPDYNPRDLPKSDYKDKRTKTLPWILNTAEAPVNDPWQLDPKNLKNFEYSSTYRRDSHFPISYFGEKLLDYVRRPQIPRANNTDHAPIAWIVSNCKAKNKRHYFVRELMKYIDIDIYGHCMNNKEWPEGKSTAEVIQNYKFYLVLENSNCRDYVTEKLENAYEAGAVPIVDGPDSYDFIAPTKNALINVNSFDNPKLLATYLKYLINNPHRYEELLSYKATAKLTKAFQEGWDFSNKKGLDALPPTKRGYCNLCRVSRDIAVFKKTYPSATTEEFWKFATTQLDPPPQYESGLQVDNTCIANKWGVYQPNFVVLYFWQILLSIAILLAVFLYRKRILRVFHYAQGYSYRSIKVNPDAMKV</sequence>
<dbReference type="InterPro" id="IPR001503">
    <property type="entry name" value="Glyco_trans_10"/>
</dbReference>
<evidence type="ECO:0000256" key="11">
    <source>
        <dbReference type="RuleBase" id="RU003832"/>
    </source>
</evidence>
<evidence type="ECO:0000313" key="15">
    <source>
        <dbReference type="Proteomes" id="UP001479436"/>
    </source>
</evidence>
<comment type="similarity">
    <text evidence="3 11">Belongs to the glycosyltransferase 10 family.</text>
</comment>
<dbReference type="EMBL" id="JASJQH010007485">
    <property type="protein sequence ID" value="KAK9708433.1"/>
    <property type="molecule type" value="Genomic_DNA"/>
</dbReference>
<dbReference type="InterPro" id="IPR055270">
    <property type="entry name" value="Glyco_tran_10_C"/>
</dbReference>
<evidence type="ECO:0000256" key="5">
    <source>
        <dbReference type="ARBA" id="ARBA00022679"/>
    </source>
</evidence>
<keyword evidence="9 11" id="KW-0472">Membrane</keyword>
<reference evidence="14 15" key="1">
    <citation type="submission" date="2023-04" db="EMBL/GenBank/DDBJ databases">
        <title>Genome of Basidiobolus ranarum AG-B5.</title>
        <authorList>
            <person name="Stajich J.E."/>
            <person name="Carter-House D."/>
            <person name="Gryganskyi A."/>
        </authorList>
    </citation>
    <scope>NUCLEOTIDE SEQUENCE [LARGE SCALE GENOMIC DNA]</scope>
    <source>
        <strain evidence="14 15">AG-B5</strain>
    </source>
</reference>
<keyword evidence="4 11" id="KW-0328">Glycosyltransferase</keyword>
<dbReference type="Pfam" id="PF17039">
    <property type="entry name" value="Glyco_tran_10_N"/>
    <property type="match status" value="1"/>
</dbReference>
<comment type="subcellular location">
    <subcellularLocation>
        <location evidence="11">Golgi apparatus</location>
        <location evidence="11">Golgi stack membrane</location>
        <topology evidence="11">Single-pass type II membrane protein</topology>
    </subcellularLocation>
    <subcellularLocation>
        <location evidence="1">Membrane</location>
        <topology evidence="1">Single-pass membrane protein</topology>
    </subcellularLocation>
</comment>
<dbReference type="Gene3D" id="3.40.50.11660">
    <property type="entry name" value="Glycosyl transferase family 10, C-terminal domain"/>
    <property type="match status" value="1"/>
</dbReference>
<dbReference type="Pfam" id="PF00852">
    <property type="entry name" value="Glyco_transf_10"/>
    <property type="match status" value="1"/>
</dbReference>
<evidence type="ECO:0000256" key="8">
    <source>
        <dbReference type="ARBA" id="ARBA00022989"/>
    </source>
</evidence>
<organism evidence="14 15">
    <name type="scientific">Basidiobolus ranarum</name>
    <dbReference type="NCBI Taxonomy" id="34480"/>
    <lineage>
        <taxon>Eukaryota</taxon>
        <taxon>Fungi</taxon>
        <taxon>Fungi incertae sedis</taxon>
        <taxon>Zoopagomycota</taxon>
        <taxon>Entomophthoromycotina</taxon>
        <taxon>Basidiobolomycetes</taxon>
        <taxon>Basidiobolales</taxon>
        <taxon>Basidiobolaceae</taxon>
        <taxon>Basidiobolus</taxon>
    </lineage>
</organism>
<evidence type="ECO:0000256" key="10">
    <source>
        <dbReference type="ARBA" id="ARBA00023180"/>
    </source>
</evidence>
<dbReference type="InterPro" id="IPR031481">
    <property type="entry name" value="Glyco_tran_10_N"/>
</dbReference>
<evidence type="ECO:0000256" key="9">
    <source>
        <dbReference type="ARBA" id="ARBA00023136"/>
    </source>
</evidence>
<keyword evidence="11" id="KW-0333">Golgi apparatus</keyword>
<feature type="domain" description="Fucosyltransferase C-terminal" evidence="12">
    <location>
        <begin position="138"/>
        <end position="320"/>
    </location>
</feature>
<evidence type="ECO:0000259" key="13">
    <source>
        <dbReference type="Pfam" id="PF17039"/>
    </source>
</evidence>
<keyword evidence="7" id="KW-0735">Signal-anchor</keyword>
<dbReference type="EC" id="2.4.1.-" evidence="11"/>
<evidence type="ECO:0000256" key="7">
    <source>
        <dbReference type="ARBA" id="ARBA00022968"/>
    </source>
</evidence>
<evidence type="ECO:0000256" key="1">
    <source>
        <dbReference type="ARBA" id="ARBA00004167"/>
    </source>
</evidence>
<dbReference type="PANTHER" id="PTHR11929:SF194">
    <property type="entry name" value="ALPHA-(1,3)-FUCOSYLTRANSFERASE 10"/>
    <property type="match status" value="1"/>
</dbReference>
<keyword evidence="10" id="KW-0325">Glycoprotein</keyword>
<evidence type="ECO:0000256" key="3">
    <source>
        <dbReference type="ARBA" id="ARBA00008919"/>
    </source>
</evidence>
<evidence type="ECO:0000256" key="2">
    <source>
        <dbReference type="ARBA" id="ARBA00004922"/>
    </source>
</evidence>
<keyword evidence="8 11" id="KW-1133">Transmembrane helix</keyword>
<evidence type="ECO:0000256" key="4">
    <source>
        <dbReference type="ARBA" id="ARBA00022676"/>
    </source>
</evidence>
<keyword evidence="5 11" id="KW-0808">Transferase</keyword>
<comment type="caution">
    <text evidence="14">The sequence shown here is derived from an EMBL/GenBank/DDBJ whole genome shotgun (WGS) entry which is preliminary data.</text>
</comment>
<gene>
    <name evidence="14" type="ORF">K7432_009652</name>
</gene>
<evidence type="ECO:0000313" key="14">
    <source>
        <dbReference type="EMBL" id="KAK9708433.1"/>
    </source>
</evidence>
<protein>
    <recommendedName>
        <fullName evidence="11">Fucosyltransferase</fullName>
        <ecNumber evidence="11">2.4.1.-</ecNumber>
    </recommendedName>
</protein>
<feature type="domain" description="Fucosyltransferase N-terminal" evidence="13">
    <location>
        <begin position="4"/>
        <end position="114"/>
    </location>
</feature>
<proteinExistence type="inferred from homology"/>
<dbReference type="InterPro" id="IPR038577">
    <property type="entry name" value="GT10-like_C_sf"/>
</dbReference>